<dbReference type="SMART" id="SM00487">
    <property type="entry name" value="DEXDc"/>
    <property type="match status" value="1"/>
</dbReference>
<name>A0AAD5MW09_PARTN</name>
<dbReference type="PANTHER" id="PTHR45766:SF6">
    <property type="entry name" value="SWI_SNF-RELATED MATRIX-ASSOCIATED ACTIN-DEPENDENT REGULATOR OF CHROMATIN SUBFAMILY A-LIKE PROTEIN 1"/>
    <property type="match status" value="1"/>
</dbReference>
<dbReference type="InterPro" id="IPR038718">
    <property type="entry name" value="SNF2-like_sf"/>
</dbReference>
<dbReference type="AlphaFoldDB" id="A0AAD5MW09"/>
<dbReference type="PROSITE" id="PS51192">
    <property type="entry name" value="HELICASE_ATP_BIND_1"/>
    <property type="match status" value="1"/>
</dbReference>
<evidence type="ECO:0000259" key="5">
    <source>
        <dbReference type="PROSITE" id="PS51192"/>
    </source>
</evidence>
<dbReference type="EMBL" id="JAHQIW010002308">
    <property type="protein sequence ID" value="KAJ1355036.1"/>
    <property type="molecule type" value="Genomic_DNA"/>
</dbReference>
<comment type="caution">
    <text evidence="6">The sequence shown here is derived from an EMBL/GenBank/DDBJ whole genome shotgun (WGS) entry which is preliminary data.</text>
</comment>
<dbReference type="GO" id="GO:0005524">
    <property type="term" value="F:ATP binding"/>
    <property type="evidence" value="ECO:0007669"/>
    <property type="project" value="InterPro"/>
</dbReference>
<protein>
    <recommendedName>
        <fullName evidence="5">Helicase ATP-binding domain-containing protein</fullName>
    </recommendedName>
</protein>
<dbReference type="GO" id="GO:0031297">
    <property type="term" value="P:replication fork processing"/>
    <property type="evidence" value="ECO:0007669"/>
    <property type="project" value="TreeGrafter"/>
</dbReference>
<dbReference type="GO" id="GO:0043596">
    <property type="term" value="C:nuclear replication fork"/>
    <property type="evidence" value="ECO:0007669"/>
    <property type="project" value="TreeGrafter"/>
</dbReference>
<comment type="subcellular location">
    <subcellularLocation>
        <location evidence="1">Nucleus</location>
    </subcellularLocation>
</comment>
<reference evidence="6" key="1">
    <citation type="submission" date="2021-06" db="EMBL/GenBank/DDBJ databases">
        <title>Parelaphostrongylus tenuis whole genome reference sequence.</title>
        <authorList>
            <person name="Garwood T.J."/>
            <person name="Larsen P.A."/>
            <person name="Fountain-Jones N.M."/>
            <person name="Garbe J.R."/>
            <person name="Macchietto M.G."/>
            <person name="Kania S.A."/>
            <person name="Gerhold R.W."/>
            <person name="Richards J.E."/>
            <person name="Wolf T.M."/>
        </authorList>
    </citation>
    <scope>NUCLEOTIDE SEQUENCE</scope>
    <source>
        <strain evidence="6">MNPRO001-30</strain>
        <tissue evidence="6">Meninges</tissue>
    </source>
</reference>
<evidence type="ECO:0000256" key="2">
    <source>
        <dbReference type="ARBA" id="ARBA00022801"/>
    </source>
</evidence>
<dbReference type="InterPro" id="IPR000330">
    <property type="entry name" value="SNF2_N"/>
</dbReference>
<dbReference type="InterPro" id="IPR027417">
    <property type="entry name" value="P-loop_NTPase"/>
</dbReference>
<dbReference type="InterPro" id="IPR010003">
    <property type="entry name" value="HARP_dom"/>
</dbReference>
<evidence type="ECO:0000256" key="3">
    <source>
        <dbReference type="ARBA" id="ARBA00023242"/>
    </source>
</evidence>
<evidence type="ECO:0000256" key="1">
    <source>
        <dbReference type="ARBA" id="ARBA00004123"/>
    </source>
</evidence>
<evidence type="ECO:0000313" key="6">
    <source>
        <dbReference type="EMBL" id="KAJ1355036.1"/>
    </source>
</evidence>
<feature type="region of interest" description="Disordered" evidence="4">
    <location>
        <begin position="46"/>
        <end position="69"/>
    </location>
</feature>
<proteinExistence type="predicted"/>
<keyword evidence="2" id="KW-0378">Hydrolase</keyword>
<keyword evidence="3" id="KW-0539">Nucleus</keyword>
<dbReference type="Gene3D" id="3.40.50.10810">
    <property type="entry name" value="Tandem AAA-ATPase domain"/>
    <property type="match status" value="1"/>
</dbReference>
<evidence type="ECO:0000256" key="4">
    <source>
        <dbReference type="SAM" id="MobiDB-lite"/>
    </source>
</evidence>
<dbReference type="InterPro" id="IPR014001">
    <property type="entry name" value="Helicase_ATP-bd"/>
</dbReference>
<sequence length="450" mass="50248">MDDNCARDKRMESILGLKLPVGTGRSIHEDRISNLLLDGRMPTVKQRNEANRDCHAEETPRRRSTVMRRELTESEKIRIAANRAEAIRRAEERKRREALAAAAASGGPSTSSTSTATTSTEKKIDVPSYQGFRPSVPSCKGIPSNAPSCQGLASNAPSCQGAPLNIPPMFFPKSREFKPPTSAKMPKSNIHVTLSVFTNDKIKVQFSPYHSAVVEAIKSIPSRQYDSCDRYWTIAFSDLKKVSEYPQRPYGCKRHRAGVAFGIERGGRILLADEMGLGKSVQALTLARYYKAEWPLLIVCPSSVKTAWKTQINKFMPMIHKIFLVEKGSDHLPEARTSNTVAIMSYDQMVLKKKELEEANYYVIIFDESHMLKDGKAKRSKVAQSLSKRASRVILLSGTPALSRPAELFSQIKLVNGSLFRGFKNSLYDIVMENKGDFVSRQKDALIVMN</sequence>
<dbReference type="GO" id="GO:0006281">
    <property type="term" value="P:DNA repair"/>
    <property type="evidence" value="ECO:0007669"/>
    <property type="project" value="TreeGrafter"/>
</dbReference>
<dbReference type="Pfam" id="PF07443">
    <property type="entry name" value="HARP"/>
    <property type="match status" value="1"/>
</dbReference>
<organism evidence="6 7">
    <name type="scientific">Parelaphostrongylus tenuis</name>
    <name type="common">Meningeal worm</name>
    <dbReference type="NCBI Taxonomy" id="148309"/>
    <lineage>
        <taxon>Eukaryota</taxon>
        <taxon>Metazoa</taxon>
        <taxon>Ecdysozoa</taxon>
        <taxon>Nematoda</taxon>
        <taxon>Chromadorea</taxon>
        <taxon>Rhabditida</taxon>
        <taxon>Rhabditina</taxon>
        <taxon>Rhabditomorpha</taxon>
        <taxon>Strongyloidea</taxon>
        <taxon>Metastrongylidae</taxon>
        <taxon>Parelaphostrongylus</taxon>
    </lineage>
</organism>
<evidence type="ECO:0000313" key="7">
    <source>
        <dbReference type="Proteomes" id="UP001196413"/>
    </source>
</evidence>
<feature type="region of interest" description="Disordered" evidence="4">
    <location>
        <begin position="98"/>
        <end position="123"/>
    </location>
</feature>
<feature type="compositionally biased region" description="Low complexity" evidence="4">
    <location>
        <begin position="99"/>
        <end position="119"/>
    </location>
</feature>
<feature type="domain" description="Helicase ATP-binding" evidence="5">
    <location>
        <begin position="260"/>
        <end position="418"/>
    </location>
</feature>
<gene>
    <name evidence="6" type="ORF">KIN20_012154</name>
</gene>
<dbReference type="GO" id="GO:0016787">
    <property type="term" value="F:hydrolase activity"/>
    <property type="evidence" value="ECO:0007669"/>
    <property type="project" value="UniProtKB-KW"/>
</dbReference>
<accession>A0AAD5MW09</accession>
<dbReference type="Pfam" id="PF00176">
    <property type="entry name" value="SNF2-rel_dom"/>
    <property type="match status" value="1"/>
</dbReference>
<dbReference type="PANTHER" id="PTHR45766">
    <property type="entry name" value="DNA ANNEALING HELICASE AND ENDONUCLEASE ZRANB3 FAMILY MEMBER"/>
    <property type="match status" value="1"/>
</dbReference>
<dbReference type="SUPFAM" id="SSF52540">
    <property type="entry name" value="P-loop containing nucleoside triphosphate hydrolases"/>
    <property type="match status" value="1"/>
</dbReference>
<keyword evidence="7" id="KW-1185">Reference proteome</keyword>
<dbReference type="Proteomes" id="UP001196413">
    <property type="component" value="Unassembled WGS sequence"/>
</dbReference>